<proteinExistence type="predicted"/>
<feature type="transmembrane region" description="Helical" evidence="1">
    <location>
        <begin position="161"/>
        <end position="182"/>
    </location>
</feature>
<protein>
    <submittedName>
        <fullName evidence="2">Uncharacterized protein</fullName>
    </submittedName>
</protein>
<evidence type="ECO:0000256" key="1">
    <source>
        <dbReference type="SAM" id="Phobius"/>
    </source>
</evidence>
<dbReference type="AlphaFoldDB" id="A0A660E1V1"/>
<accession>A0A660E1V1</accession>
<gene>
    <name evidence="2" type="ORF">MUDAN_MDHGFNIF_03538</name>
</gene>
<evidence type="ECO:0000313" key="3">
    <source>
        <dbReference type="Proteomes" id="UP000289996"/>
    </source>
</evidence>
<dbReference type="EMBL" id="UYIG01000144">
    <property type="protein sequence ID" value="VDG29624.1"/>
    <property type="molecule type" value="Genomic_DNA"/>
</dbReference>
<dbReference type="Proteomes" id="UP000289996">
    <property type="component" value="Unassembled WGS sequence"/>
</dbReference>
<keyword evidence="3" id="KW-1185">Reference proteome</keyword>
<keyword evidence="1" id="KW-1133">Transmembrane helix</keyword>
<name>A0A660E1V1_9LACO</name>
<evidence type="ECO:0000313" key="2">
    <source>
        <dbReference type="EMBL" id="VDG29624.1"/>
    </source>
</evidence>
<sequence length="191" mass="22410">MNISCQRILISPSWPFRTIWIIWINWHTWCLWIRWIYWDHVVVIVNINCNILITWGNCLLSNCGQIRCQVALVTQVRRSDRIPIRLIINCSPSFITISLVNGITTCCRVTNDLTSYFINNGGTVIRNLFSNLLSDNFASLLIQVINSSNDCLSNRTLVSSFWPLWSIRIIWINWFAWCLWIIRANRRCAMS</sequence>
<reference evidence="2 3" key="1">
    <citation type="submission" date="2018-11" db="EMBL/GenBank/DDBJ databases">
        <authorList>
            <person name="Wuyts S."/>
        </authorList>
    </citation>
    <scope>NUCLEOTIDE SEQUENCE [LARGE SCALE GENOMIC DNA]</scope>
    <source>
        <strain evidence="2">Lactobacillus mudanjiangensis AMBF249</strain>
    </source>
</reference>
<organism evidence="2 3">
    <name type="scientific">Lactiplantibacillus mudanjiangensis</name>
    <dbReference type="NCBI Taxonomy" id="1296538"/>
    <lineage>
        <taxon>Bacteria</taxon>
        <taxon>Bacillati</taxon>
        <taxon>Bacillota</taxon>
        <taxon>Bacilli</taxon>
        <taxon>Lactobacillales</taxon>
        <taxon>Lactobacillaceae</taxon>
        <taxon>Lactiplantibacillus</taxon>
    </lineage>
</organism>
<keyword evidence="1" id="KW-0472">Membrane</keyword>
<keyword evidence="1" id="KW-0812">Transmembrane</keyword>